<feature type="signal peptide" evidence="2">
    <location>
        <begin position="1"/>
        <end position="21"/>
    </location>
</feature>
<gene>
    <name evidence="3" type="ORF">HJC23_006686</name>
</gene>
<dbReference type="AlphaFoldDB" id="A0ABD3QY24"/>
<dbReference type="Proteomes" id="UP001516023">
    <property type="component" value="Unassembled WGS sequence"/>
</dbReference>
<protein>
    <submittedName>
        <fullName evidence="3">Uncharacterized protein</fullName>
    </submittedName>
</protein>
<evidence type="ECO:0000256" key="2">
    <source>
        <dbReference type="SAM" id="SignalP"/>
    </source>
</evidence>
<name>A0ABD3QY24_9STRA</name>
<evidence type="ECO:0000313" key="4">
    <source>
        <dbReference type="Proteomes" id="UP001516023"/>
    </source>
</evidence>
<evidence type="ECO:0000256" key="1">
    <source>
        <dbReference type="SAM" id="MobiDB-lite"/>
    </source>
</evidence>
<organism evidence="3 4">
    <name type="scientific">Cyclotella cryptica</name>
    <dbReference type="NCBI Taxonomy" id="29204"/>
    <lineage>
        <taxon>Eukaryota</taxon>
        <taxon>Sar</taxon>
        <taxon>Stramenopiles</taxon>
        <taxon>Ochrophyta</taxon>
        <taxon>Bacillariophyta</taxon>
        <taxon>Coscinodiscophyceae</taxon>
        <taxon>Thalassiosirophycidae</taxon>
        <taxon>Stephanodiscales</taxon>
        <taxon>Stephanodiscaceae</taxon>
        <taxon>Cyclotella</taxon>
    </lineage>
</organism>
<dbReference type="EMBL" id="JABMIG020000005">
    <property type="protein sequence ID" value="KAL3804914.1"/>
    <property type="molecule type" value="Genomic_DNA"/>
</dbReference>
<feature type="region of interest" description="Disordered" evidence="1">
    <location>
        <begin position="365"/>
        <end position="384"/>
    </location>
</feature>
<feature type="compositionally biased region" description="Low complexity" evidence="1">
    <location>
        <begin position="76"/>
        <end position="86"/>
    </location>
</feature>
<evidence type="ECO:0000313" key="3">
    <source>
        <dbReference type="EMBL" id="KAL3804914.1"/>
    </source>
</evidence>
<keyword evidence="2" id="KW-0732">Signal</keyword>
<sequence length="538" mass="61281">MGHILLLTRISLLSLSSLTAGAFERPLFRRKRHLKVNPERQRGVTLGDLDAIEQSSNDTYCPSFNNFIEPNWGNHSPQPSSQQQDDNSLEEHVNSNESRRSLRRINLDLSGRIMCHVFSPEAMPSNVAAIKETTTPLFHLPYRWRANTQTRSFSRFIPRIYIGANYDLDEIWYGATRWIAKCSWGPAVPNGETALNDFSITKDVVRRARSLTAIMMPMKSFTSSKWLLDLEGEQRVFDPDDTTVRVGIIRTSNDIPSSKEISHKSFTGAPQKLTLEYDSAKYYTDHGAIADHVRRKLQFSPLMKVNLQTPFLHPRFEFHSKHTWIINDGGDRKGGYYGGEYYGSASPASRRSQQIKAMFREAVPQSNPTPITVREGDSKTPSSSIRKVCGRISSWLENDGWMPQKVTTDLLGNLVSINDIGFGDPQSETSNEFELRDSERGRTLFKNLPPRNNMGLRLRISKKIDWSKLGIFPWSNNNYESVLQEQRRDDKQAMRVRVELCGLNESEDRRAWITIDADPFDAVKTFKVVVGQESASLV</sequence>
<proteinExistence type="predicted"/>
<reference evidence="3 4" key="1">
    <citation type="journal article" date="2020" name="G3 (Bethesda)">
        <title>Improved Reference Genome for Cyclotella cryptica CCMP332, a Model for Cell Wall Morphogenesis, Salinity Adaptation, and Lipid Production in Diatoms (Bacillariophyta).</title>
        <authorList>
            <person name="Roberts W.R."/>
            <person name="Downey K.M."/>
            <person name="Ruck E.C."/>
            <person name="Traller J.C."/>
            <person name="Alverson A.J."/>
        </authorList>
    </citation>
    <scope>NUCLEOTIDE SEQUENCE [LARGE SCALE GENOMIC DNA]</scope>
    <source>
        <strain evidence="3 4">CCMP332</strain>
    </source>
</reference>
<comment type="caution">
    <text evidence="3">The sequence shown here is derived from an EMBL/GenBank/DDBJ whole genome shotgun (WGS) entry which is preliminary data.</text>
</comment>
<keyword evidence="4" id="KW-1185">Reference proteome</keyword>
<accession>A0ABD3QY24</accession>
<feature type="region of interest" description="Disordered" evidence="1">
    <location>
        <begin position="71"/>
        <end position="97"/>
    </location>
</feature>
<feature type="chain" id="PRO_5044843966" evidence="2">
    <location>
        <begin position="22"/>
        <end position="538"/>
    </location>
</feature>